<keyword evidence="4" id="KW-1185">Reference proteome</keyword>
<keyword evidence="2" id="KW-1133">Transmembrane helix</keyword>
<reference evidence="3 4" key="1">
    <citation type="submission" date="2016-03" db="EMBL/GenBank/DDBJ databases">
        <authorList>
            <person name="Ploux O."/>
        </authorList>
    </citation>
    <scope>NUCLEOTIDE SEQUENCE [LARGE SCALE GENOMIC DNA]</scope>
    <source>
        <strain evidence="3 4">UAMH 11012</strain>
    </source>
</reference>
<dbReference type="AlphaFoldDB" id="A0A1L7XTJ3"/>
<sequence>MYPRTSYQASTSKFEDLEEDVSDSVSTSEMTGLRQFSSAGNKISRRGARYPMIHYFIAGCCFLTTLGLLIFSTTNARSSAVSTTSLVLETNVLGLNEDILRSPCGSSPAEAKALGCTFDIISFCWLPTRCYDAELSHTFDELVQWEWYIDHNKTQPVSKSEALTGELDGLYVSWEYHVQHCVYMWEKMHRALMGEGKRAVDGYIGVYAHTQHCGKMLLTRGDGFELSDFNTRIRVKYPDCGIE</sequence>
<evidence type="ECO:0000313" key="3">
    <source>
        <dbReference type="EMBL" id="CZR68287.1"/>
    </source>
</evidence>
<dbReference type="PANTHER" id="PTHR35896:SF3">
    <property type="entry name" value="MAJOR FACILITATOR SUPERFAMILY TRANSPORTER"/>
    <property type="match status" value="1"/>
</dbReference>
<dbReference type="OrthoDB" id="3501153at2759"/>
<keyword evidence="2" id="KW-0472">Membrane</keyword>
<evidence type="ECO:0000256" key="1">
    <source>
        <dbReference type="SAM" id="MobiDB-lite"/>
    </source>
</evidence>
<name>A0A1L7XTJ3_9HELO</name>
<organism evidence="3 4">
    <name type="scientific">Phialocephala subalpina</name>
    <dbReference type="NCBI Taxonomy" id="576137"/>
    <lineage>
        <taxon>Eukaryota</taxon>
        <taxon>Fungi</taxon>
        <taxon>Dikarya</taxon>
        <taxon>Ascomycota</taxon>
        <taxon>Pezizomycotina</taxon>
        <taxon>Leotiomycetes</taxon>
        <taxon>Helotiales</taxon>
        <taxon>Mollisiaceae</taxon>
        <taxon>Phialocephala</taxon>
        <taxon>Phialocephala fortinii species complex</taxon>
    </lineage>
</organism>
<proteinExistence type="predicted"/>
<dbReference type="PANTHER" id="PTHR35896">
    <property type="entry name" value="IG-LIKE DOMAIN-CONTAINING PROTEIN"/>
    <property type="match status" value="1"/>
</dbReference>
<feature type="region of interest" description="Disordered" evidence="1">
    <location>
        <begin position="1"/>
        <end position="26"/>
    </location>
</feature>
<evidence type="ECO:0000313" key="4">
    <source>
        <dbReference type="Proteomes" id="UP000184330"/>
    </source>
</evidence>
<evidence type="ECO:0000256" key="2">
    <source>
        <dbReference type="SAM" id="Phobius"/>
    </source>
</evidence>
<feature type="compositionally biased region" description="Polar residues" evidence="1">
    <location>
        <begin position="1"/>
        <end position="12"/>
    </location>
</feature>
<dbReference type="InterPro" id="IPR053008">
    <property type="entry name" value="Phomopsin_biosynth_assoc"/>
</dbReference>
<gene>
    <name evidence="3" type="ORF">PAC_18186</name>
</gene>
<dbReference type="Proteomes" id="UP000184330">
    <property type="component" value="Unassembled WGS sequence"/>
</dbReference>
<dbReference type="EMBL" id="FJOG01000053">
    <property type="protein sequence ID" value="CZR68287.1"/>
    <property type="molecule type" value="Genomic_DNA"/>
</dbReference>
<accession>A0A1L7XTJ3</accession>
<feature type="transmembrane region" description="Helical" evidence="2">
    <location>
        <begin position="52"/>
        <end position="71"/>
    </location>
</feature>
<dbReference type="STRING" id="576137.A0A1L7XTJ3"/>
<keyword evidence="2" id="KW-0812">Transmembrane</keyword>
<protein>
    <submittedName>
        <fullName evidence="3">Uncharacterized protein</fullName>
    </submittedName>
</protein>